<dbReference type="PANTHER" id="PTHR37610:SF47">
    <property type="entry name" value="RETROTRANSPOSON COPIA-LIKE N-TERMINAL DOMAIN-CONTAINING PROTEIN"/>
    <property type="match status" value="1"/>
</dbReference>
<reference evidence="1" key="1">
    <citation type="journal article" date="2022" name="Plant J.">
        <title>Strategies of tolerance reflected in two North American maple genomes.</title>
        <authorList>
            <person name="McEvoy S.L."/>
            <person name="Sezen U.U."/>
            <person name="Trouern-Trend A."/>
            <person name="McMahon S.M."/>
            <person name="Schaberg P.G."/>
            <person name="Yang J."/>
            <person name="Wegrzyn J.L."/>
            <person name="Swenson N.G."/>
        </authorList>
    </citation>
    <scope>NUCLEOTIDE SEQUENCE</scope>
    <source>
        <strain evidence="1">91603</strain>
    </source>
</reference>
<evidence type="ECO:0008006" key="3">
    <source>
        <dbReference type="Google" id="ProtNLM"/>
    </source>
</evidence>
<dbReference type="PANTHER" id="PTHR37610">
    <property type="entry name" value="CCHC-TYPE DOMAIN-CONTAINING PROTEIN"/>
    <property type="match status" value="1"/>
</dbReference>
<accession>A0AAD5P0P2</accession>
<dbReference type="Proteomes" id="UP001064489">
    <property type="component" value="Chromosome 1"/>
</dbReference>
<reference evidence="1" key="2">
    <citation type="submission" date="2023-02" db="EMBL/GenBank/DDBJ databases">
        <authorList>
            <person name="Swenson N.G."/>
            <person name="Wegrzyn J.L."/>
            <person name="Mcevoy S.L."/>
        </authorList>
    </citation>
    <scope>NUCLEOTIDE SEQUENCE</scope>
    <source>
        <strain evidence="1">91603</strain>
        <tissue evidence="1">Leaf</tissue>
    </source>
</reference>
<keyword evidence="2" id="KW-1185">Reference proteome</keyword>
<evidence type="ECO:0000313" key="2">
    <source>
        <dbReference type="Proteomes" id="UP001064489"/>
    </source>
</evidence>
<dbReference type="EMBL" id="JAJSOW010000003">
    <property type="protein sequence ID" value="KAI9193828.1"/>
    <property type="molecule type" value="Genomic_DNA"/>
</dbReference>
<gene>
    <name evidence="1" type="ORF">LWI28_000540</name>
</gene>
<protein>
    <recommendedName>
        <fullName evidence="3">Retrotransposon gag domain-containing protein</fullName>
    </recommendedName>
</protein>
<comment type="caution">
    <text evidence="1">The sequence shown here is derived from an EMBL/GenBank/DDBJ whole genome shotgun (WGS) entry which is preliminary data.</text>
</comment>
<organism evidence="1 2">
    <name type="scientific">Acer negundo</name>
    <name type="common">Box elder</name>
    <dbReference type="NCBI Taxonomy" id="4023"/>
    <lineage>
        <taxon>Eukaryota</taxon>
        <taxon>Viridiplantae</taxon>
        <taxon>Streptophyta</taxon>
        <taxon>Embryophyta</taxon>
        <taxon>Tracheophyta</taxon>
        <taxon>Spermatophyta</taxon>
        <taxon>Magnoliopsida</taxon>
        <taxon>eudicotyledons</taxon>
        <taxon>Gunneridae</taxon>
        <taxon>Pentapetalae</taxon>
        <taxon>rosids</taxon>
        <taxon>malvids</taxon>
        <taxon>Sapindales</taxon>
        <taxon>Sapindaceae</taxon>
        <taxon>Hippocastanoideae</taxon>
        <taxon>Acereae</taxon>
        <taxon>Acer</taxon>
    </lineage>
</organism>
<name>A0AAD5P0P2_ACENE</name>
<evidence type="ECO:0000313" key="1">
    <source>
        <dbReference type="EMBL" id="KAI9193828.1"/>
    </source>
</evidence>
<dbReference type="AlphaFoldDB" id="A0AAD5P0P2"/>
<sequence>MVMAWLVDSIEEDINANYLGHSIAKDTWDNLTQMYSDLGNRSQIYELQLKLGDTKQGSNTVTKYFVGLKRLWQDLDIFSEYTWKDPGDGAHYQRLVDNNRVLRFLDGLNIEFDDIRGRIIGRQPLPSLNEAFAEVRREAEEW</sequence>
<proteinExistence type="predicted"/>